<feature type="transmembrane region" description="Helical" evidence="5">
    <location>
        <begin position="107"/>
        <end position="126"/>
    </location>
</feature>
<sequence length="276" mass="30912">MSSQQNGAPDARPQDPSVHYTRPPPAYPARNSIEASPLLGPNARDSMDNVPDDFKYSVNVAEATVDIRMAFIRKVYAILSVQLAATAIFSSISFFNASFKHWIQSNGWMMFLSIFGSLAFLFLTLWKRHSYPSNLIFISGFTIMEAYCIGLVVSFYNAPIVLEAVIITLGIFIGLTLFACQSKYDFTGWQPWLFGLLTGVVIFGFVSMFFPRNSAVELFYSAAVAILFSAYILVDTQLIMRRFHVEEEIAAAISLYLDILNLFLAILRILNSLNSD</sequence>
<feature type="transmembrane region" description="Helical" evidence="5">
    <location>
        <begin position="160"/>
        <end position="180"/>
    </location>
</feature>
<dbReference type="GO" id="GO:0016020">
    <property type="term" value="C:membrane"/>
    <property type="evidence" value="ECO:0007669"/>
    <property type="project" value="UniProtKB-SubCell"/>
</dbReference>
<dbReference type="FunCoup" id="A0A3N4LS03">
    <property type="interactions" value="585"/>
</dbReference>
<evidence type="ECO:0000256" key="2">
    <source>
        <dbReference type="ARBA" id="ARBA00022692"/>
    </source>
</evidence>
<protein>
    <submittedName>
        <fullName evidence="7">UPF0005-domain-containing protein</fullName>
    </submittedName>
</protein>
<dbReference type="AlphaFoldDB" id="A0A3N4LS03"/>
<keyword evidence="8" id="KW-1185">Reference proteome</keyword>
<keyword evidence="2 5" id="KW-0812">Transmembrane</keyword>
<dbReference type="Proteomes" id="UP000267821">
    <property type="component" value="Unassembled WGS sequence"/>
</dbReference>
<dbReference type="PANTHER" id="PTHR23291">
    <property type="entry name" value="BAX INHIBITOR-RELATED"/>
    <property type="match status" value="1"/>
</dbReference>
<feature type="transmembrane region" description="Helical" evidence="5">
    <location>
        <begin position="75"/>
        <end position="95"/>
    </location>
</feature>
<evidence type="ECO:0000256" key="4">
    <source>
        <dbReference type="ARBA" id="ARBA00023136"/>
    </source>
</evidence>
<accession>A0A3N4LS03</accession>
<organism evidence="7 8">
    <name type="scientific">Terfezia boudieri ATCC MYA-4762</name>
    <dbReference type="NCBI Taxonomy" id="1051890"/>
    <lineage>
        <taxon>Eukaryota</taxon>
        <taxon>Fungi</taxon>
        <taxon>Dikarya</taxon>
        <taxon>Ascomycota</taxon>
        <taxon>Pezizomycotina</taxon>
        <taxon>Pezizomycetes</taxon>
        <taxon>Pezizales</taxon>
        <taxon>Pezizaceae</taxon>
        <taxon>Terfezia</taxon>
    </lineage>
</organism>
<evidence type="ECO:0000256" key="3">
    <source>
        <dbReference type="ARBA" id="ARBA00022989"/>
    </source>
</evidence>
<evidence type="ECO:0000313" key="7">
    <source>
        <dbReference type="EMBL" id="RPB24329.1"/>
    </source>
</evidence>
<reference evidence="7 8" key="1">
    <citation type="journal article" date="2018" name="Nat. Ecol. Evol.">
        <title>Pezizomycetes genomes reveal the molecular basis of ectomycorrhizal truffle lifestyle.</title>
        <authorList>
            <person name="Murat C."/>
            <person name="Payen T."/>
            <person name="Noel B."/>
            <person name="Kuo A."/>
            <person name="Morin E."/>
            <person name="Chen J."/>
            <person name="Kohler A."/>
            <person name="Krizsan K."/>
            <person name="Balestrini R."/>
            <person name="Da Silva C."/>
            <person name="Montanini B."/>
            <person name="Hainaut M."/>
            <person name="Levati E."/>
            <person name="Barry K.W."/>
            <person name="Belfiori B."/>
            <person name="Cichocki N."/>
            <person name="Clum A."/>
            <person name="Dockter R.B."/>
            <person name="Fauchery L."/>
            <person name="Guy J."/>
            <person name="Iotti M."/>
            <person name="Le Tacon F."/>
            <person name="Lindquist E.A."/>
            <person name="Lipzen A."/>
            <person name="Malagnac F."/>
            <person name="Mello A."/>
            <person name="Molinier V."/>
            <person name="Miyauchi S."/>
            <person name="Poulain J."/>
            <person name="Riccioni C."/>
            <person name="Rubini A."/>
            <person name="Sitrit Y."/>
            <person name="Splivallo R."/>
            <person name="Traeger S."/>
            <person name="Wang M."/>
            <person name="Zifcakova L."/>
            <person name="Wipf D."/>
            <person name="Zambonelli A."/>
            <person name="Paolocci F."/>
            <person name="Nowrousian M."/>
            <person name="Ottonello S."/>
            <person name="Baldrian P."/>
            <person name="Spatafora J.W."/>
            <person name="Henrissat B."/>
            <person name="Nagy L.G."/>
            <person name="Aury J.M."/>
            <person name="Wincker P."/>
            <person name="Grigoriev I.V."/>
            <person name="Bonfante P."/>
            <person name="Martin F.M."/>
        </authorList>
    </citation>
    <scope>NUCLEOTIDE SEQUENCE [LARGE SCALE GENOMIC DNA]</scope>
    <source>
        <strain evidence="7 8">ATCC MYA-4762</strain>
    </source>
</reference>
<feature type="region of interest" description="Disordered" evidence="6">
    <location>
        <begin position="1"/>
        <end position="34"/>
    </location>
</feature>
<evidence type="ECO:0000256" key="1">
    <source>
        <dbReference type="ARBA" id="ARBA00004141"/>
    </source>
</evidence>
<dbReference type="CDD" id="cd10429">
    <property type="entry name" value="GAAP_like"/>
    <property type="match status" value="1"/>
</dbReference>
<dbReference type="OrthoDB" id="7933078at2759"/>
<dbReference type="EMBL" id="ML121542">
    <property type="protein sequence ID" value="RPB24329.1"/>
    <property type="molecule type" value="Genomic_DNA"/>
</dbReference>
<evidence type="ECO:0000256" key="5">
    <source>
        <dbReference type="RuleBase" id="RU004379"/>
    </source>
</evidence>
<feature type="transmembrane region" description="Helical" evidence="5">
    <location>
        <begin position="218"/>
        <end position="238"/>
    </location>
</feature>
<gene>
    <name evidence="7" type="ORF">L211DRAFT_857297</name>
</gene>
<dbReference type="STRING" id="1051890.A0A3N4LS03"/>
<dbReference type="InterPro" id="IPR006214">
    <property type="entry name" value="Bax_inhibitor_1-related"/>
</dbReference>
<dbReference type="Pfam" id="PF01027">
    <property type="entry name" value="Bax1-I"/>
    <property type="match status" value="1"/>
</dbReference>
<comment type="similarity">
    <text evidence="5">Belongs to the BI1 family.</text>
</comment>
<keyword evidence="4 5" id="KW-0472">Membrane</keyword>
<comment type="subcellular location">
    <subcellularLocation>
        <location evidence="1">Membrane</location>
        <topology evidence="1">Multi-pass membrane protein</topology>
    </subcellularLocation>
</comment>
<dbReference type="InParanoid" id="A0A3N4LS03"/>
<dbReference type="PANTHER" id="PTHR23291:SF50">
    <property type="entry name" value="PROTEIN LIFEGUARD 4"/>
    <property type="match status" value="1"/>
</dbReference>
<feature type="transmembrane region" description="Helical" evidence="5">
    <location>
        <begin position="192"/>
        <end position="212"/>
    </location>
</feature>
<proteinExistence type="inferred from homology"/>
<name>A0A3N4LS03_9PEZI</name>
<feature type="transmembrane region" description="Helical" evidence="5">
    <location>
        <begin position="135"/>
        <end position="154"/>
    </location>
</feature>
<evidence type="ECO:0000256" key="6">
    <source>
        <dbReference type="SAM" id="MobiDB-lite"/>
    </source>
</evidence>
<keyword evidence="3 5" id="KW-1133">Transmembrane helix</keyword>
<evidence type="ECO:0000313" key="8">
    <source>
        <dbReference type="Proteomes" id="UP000267821"/>
    </source>
</evidence>